<evidence type="ECO:0000313" key="3">
    <source>
        <dbReference type="Proteomes" id="UP000028681"/>
    </source>
</evidence>
<organism evidence="2 3">
    <name type="scientific">Edwardsiella anguillarum ET080813</name>
    <dbReference type="NCBI Taxonomy" id="667120"/>
    <lineage>
        <taxon>Bacteria</taxon>
        <taxon>Pseudomonadati</taxon>
        <taxon>Pseudomonadota</taxon>
        <taxon>Gammaproteobacteria</taxon>
        <taxon>Enterobacterales</taxon>
        <taxon>Hafniaceae</taxon>
        <taxon>Edwardsiella</taxon>
    </lineage>
</organism>
<evidence type="ECO:0000256" key="1">
    <source>
        <dbReference type="SAM" id="MobiDB-lite"/>
    </source>
</evidence>
<dbReference type="AlphaFoldDB" id="A0A076LM97"/>
<dbReference type="KEGG" id="ete:ETEE_0331"/>
<dbReference type="EMBL" id="CP006664">
    <property type="protein sequence ID" value="AIJ06809.1"/>
    <property type="molecule type" value="Genomic_DNA"/>
</dbReference>
<gene>
    <name evidence="2" type="ORF">ETEE_0331</name>
</gene>
<name>A0A076LM97_9GAMM</name>
<feature type="region of interest" description="Disordered" evidence="1">
    <location>
        <begin position="1"/>
        <end position="25"/>
    </location>
</feature>
<sequence>MVHDSLRGSRSNRAASIPISAPDTYPPALSFCNPSRGGVYCAHGE</sequence>
<reference evidence="2 3" key="1">
    <citation type="journal article" date="2012" name="PLoS ONE">
        <title>Edwardsiella comparative phylogenomics reveal the new intra/inter-species taxonomic relationships, virulence evolution and niche adaptation mechanisms.</title>
        <authorList>
            <person name="Yang M."/>
            <person name="Lv Y."/>
            <person name="Xiao J."/>
            <person name="Wu H."/>
            <person name="Zheng H."/>
            <person name="Liu Q."/>
            <person name="Zhang Y."/>
            <person name="Wang Q."/>
        </authorList>
    </citation>
    <scope>NUCLEOTIDE SEQUENCE [LARGE SCALE GENOMIC DNA]</scope>
    <source>
        <strain evidence="3">080813</strain>
    </source>
</reference>
<proteinExistence type="predicted"/>
<protein>
    <submittedName>
        <fullName evidence="2">Uncharacterized protein</fullName>
    </submittedName>
</protein>
<accession>A0A076LM97</accession>
<dbReference type="Proteomes" id="UP000028681">
    <property type="component" value="Chromosome"/>
</dbReference>
<evidence type="ECO:0000313" key="2">
    <source>
        <dbReference type="EMBL" id="AIJ06809.1"/>
    </source>
</evidence>
<dbReference type="HOGENOM" id="CLU_3199174_0_0_6"/>